<feature type="region of interest" description="Disordered" evidence="1">
    <location>
        <begin position="59"/>
        <end position="89"/>
    </location>
</feature>
<dbReference type="Proteomes" id="UP000065151">
    <property type="component" value="Chromosome"/>
</dbReference>
<dbReference type="AlphaFoldDB" id="A0A0U3QG08"/>
<accession>A0A0U3QG08</accession>
<dbReference type="Pfam" id="PF03966">
    <property type="entry name" value="Trm112p"/>
    <property type="match status" value="1"/>
</dbReference>
<organism evidence="2">
    <name type="scientific">Pseudarthrobacter sulfonivorans</name>
    <dbReference type="NCBI Taxonomy" id="121292"/>
    <lineage>
        <taxon>Bacteria</taxon>
        <taxon>Bacillati</taxon>
        <taxon>Actinomycetota</taxon>
        <taxon>Actinomycetes</taxon>
        <taxon>Micrococcales</taxon>
        <taxon>Micrococcaceae</taxon>
        <taxon>Pseudarthrobacter</taxon>
    </lineage>
</organism>
<evidence type="ECO:0000256" key="1">
    <source>
        <dbReference type="SAM" id="MobiDB-lite"/>
    </source>
</evidence>
<evidence type="ECO:0000313" key="3">
    <source>
        <dbReference type="Proteomes" id="UP000065151"/>
    </source>
</evidence>
<proteinExistence type="predicted"/>
<dbReference type="SUPFAM" id="SSF158997">
    <property type="entry name" value="Trm112p-like"/>
    <property type="match status" value="1"/>
</dbReference>
<protein>
    <submittedName>
        <fullName evidence="2">Uncharacterized protein</fullName>
    </submittedName>
</protein>
<sequence length="89" mass="9098">MPKISPELLSVLRCPVTGSPLVQEGEELVSTAAGDSGVKLRYPIEDGIPLLLPPELLQAATAAGSDQHDPAVRPATDPSPASDKTAATA</sequence>
<dbReference type="RefSeq" id="WP_058929635.1">
    <property type="nucleotide sequence ID" value="NZ_CP013747.1"/>
</dbReference>
<dbReference type="Gene3D" id="2.20.25.10">
    <property type="match status" value="1"/>
</dbReference>
<dbReference type="STRING" id="121292.AU252_04140"/>
<evidence type="ECO:0000313" key="2">
    <source>
        <dbReference type="EMBL" id="ALV40459.1"/>
    </source>
</evidence>
<reference evidence="2 3" key="1">
    <citation type="submission" date="2015-12" db="EMBL/GenBank/DDBJ databases">
        <authorList>
            <person name="Shamseldin A."/>
            <person name="Moawad H."/>
            <person name="Abd El-Rahim W.M."/>
            <person name="Sadowsky M.J."/>
        </authorList>
    </citation>
    <scope>NUCLEOTIDE SEQUENCE [LARGE SCALE GENOMIC DNA]</scope>
    <source>
        <strain evidence="2 3">Ar51</strain>
    </source>
</reference>
<dbReference type="InterPro" id="IPR005651">
    <property type="entry name" value="Trm112-like"/>
</dbReference>
<dbReference type="EMBL" id="CP013747">
    <property type="protein sequence ID" value="ALV40459.1"/>
    <property type="molecule type" value="Genomic_DNA"/>
</dbReference>
<name>A0A0U3QG08_9MICC</name>
<dbReference type="KEGG" id="psul:AU252_04140"/>
<gene>
    <name evidence="2" type="ORF">AU252_04140</name>
</gene>